<dbReference type="eggNOG" id="ENOG502QWCT">
    <property type="taxonomic scope" value="Eukaryota"/>
</dbReference>
<evidence type="ECO:0000313" key="2">
    <source>
        <dbReference type="Proteomes" id="UP000000267"/>
    </source>
</evidence>
<organism evidence="2">
    <name type="scientific">Vanderwaltozyma polyspora (strain ATCC 22028 / DSM 70294 / BCRC 21397 / CBS 2163 / NBRC 10782 / NRRL Y-8283 / UCD 57-17)</name>
    <name type="common">Kluyveromyces polysporus</name>
    <dbReference type="NCBI Taxonomy" id="436907"/>
    <lineage>
        <taxon>Eukaryota</taxon>
        <taxon>Fungi</taxon>
        <taxon>Dikarya</taxon>
        <taxon>Ascomycota</taxon>
        <taxon>Saccharomycotina</taxon>
        <taxon>Saccharomycetes</taxon>
        <taxon>Saccharomycetales</taxon>
        <taxon>Saccharomycetaceae</taxon>
        <taxon>Vanderwaltozyma</taxon>
    </lineage>
</organism>
<name>A7TSE9_VANPO</name>
<reference evidence="1 2" key="1">
    <citation type="journal article" date="2007" name="Proc. Natl. Acad. Sci. U.S.A.">
        <title>Independent sorting-out of thousands of duplicated gene pairs in two yeast species descended from a whole-genome duplication.</title>
        <authorList>
            <person name="Scannell D.R."/>
            <person name="Frank A.C."/>
            <person name="Conant G.C."/>
            <person name="Byrne K.P."/>
            <person name="Woolfit M."/>
            <person name="Wolfe K.H."/>
        </authorList>
    </citation>
    <scope>NUCLEOTIDE SEQUENCE [LARGE SCALE GENOMIC DNA]</scope>
    <source>
        <strain evidence="2">ATCC 22028 / DSM 70294 / BCRC 21397 / CBS 2163 / NBRC 10782 / NRRL Y-8283 / UCD 57-17</strain>
    </source>
</reference>
<gene>
    <name evidence="1" type="ORF">Kpol_462p7</name>
</gene>
<dbReference type="OrthoDB" id="4050369at2759"/>
<accession>A7TSE9</accession>
<evidence type="ECO:0000313" key="1">
    <source>
        <dbReference type="EMBL" id="EDO14811.1"/>
    </source>
</evidence>
<dbReference type="RefSeq" id="XP_001642669.1">
    <property type="nucleotide sequence ID" value="XM_001642619.1"/>
</dbReference>
<proteinExistence type="predicted"/>
<dbReference type="KEGG" id="vpo:Kpol_462p7"/>
<dbReference type="Proteomes" id="UP000000267">
    <property type="component" value="Unassembled WGS sequence"/>
</dbReference>
<dbReference type="EMBL" id="DS480507">
    <property type="protein sequence ID" value="EDO14811.1"/>
    <property type="molecule type" value="Genomic_DNA"/>
</dbReference>
<protein>
    <submittedName>
        <fullName evidence="1">Uncharacterized protein</fullName>
    </submittedName>
</protein>
<dbReference type="GeneID" id="5542841"/>
<dbReference type="PhylomeDB" id="A7TSE9"/>
<dbReference type="HOGENOM" id="CLU_003044_0_0_1"/>
<sequence length="555" mass="64632">MKNYSQRFFTGSELELYETKFANFLYLIEVFTRLELSKNIHIPSYDCSDYLITKISKIFYAIITDDEKYMEYLHLMICLSCFNWNKPFEKLPPTLSYSEFQYNLDSLKCWATYSTLSRSFQLQNISSTLDSFIFSIEPWKSITYRPIESIYKKLVNEMLAIPGYSFIPLDPRNFLLNSKQFQKEYLVDLSIDVKNLFDSKLNVLTRYYKVLKDVSVVAEMTRKSPKGTVFESRDHSRIGITDFFIRDTQMSVIPTMSLYKKDDNITIIKLIADCLTCLMLMIYISSGGPYGFPEMRVFKYASKERNLFINQVDKTVEFIINYSKNKSHIPICKVVDELTSDYIIYAIMVISPIIRTHNHKMNYLMKRDLLYEISSDSDLNRNDIGITPQQNLDDKEITSQILDSYLFADPITRNLIGNIKFDFLFKHYPSYELEDLLFNFRALRQAIIDIQRYQLGVDDADMRINPAVAKRSGHSLLTDIQNYGGILTGMEGYNNNTEYNGGYFISKSWIKLLGLGYEVSKFDPKDVKLSKERPEFQVSGDMNGILSKGCKIYGD</sequence>
<keyword evidence="2" id="KW-1185">Reference proteome</keyword>
<dbReference type="InParanoid" id="A7TSE9"/>
<dbReference type="STRING" id="436907.A7TSE9"/>
<dbReference type="OMA" id="YLHLMIC"/>
<dbReference type="AlphaFoldDB" id="A7TSE9"/>